<comment type="caution">
    <text evidence="1">The sequence shown here is derived from an EMBL/GenBank/DDBJ whole genome shotgun (WGS) entry which is preliminary data.</text>
</comment>
<evidence type="ECO:0000313" key="2">
    <source>
        <dbReference type="EMBL" id="MBB6173688.1"/>
    </source>
</evidence>
<reference evidence="1 3" key="1">
    <citation type="submission" date="2020-08" db="EMBL/GenBank/DDBJ databases">
        <title>Sequencing the genomes of 1000 actinobacteria strains.</title>
        <authorList>
            <person name="Klenk H.-P."/>
        </authorList>
    </citation>
    <scope>NUCLEOTIDE SEQUENCE [LARGE SCALE GENOMIC DNA]</scope>
    <source>
        <strain evidence="1 3">DSM 46659</strain>
    </source>
</reference>
<dbReference type="EMBL" id="JACHDS010000001">
    <property type="protein sequence ID" value="MBB6173682.1"/>
    <property type="molecule type" value="Genomic_DNA"/>
</dbReference>
<evidence type="ECO:0000313" key="3">
    <source>
        <dbReference type="Proteomes" id="UP000546642"/>
    </source>
</evidence>
<accession>A0A7W9YK56</accession>
<protein>
    <submittedName>
        <fullName evidence="1">Uncharacterized protein</fullName>
    </submittedName>
</protein>
<sequence>MNVPLIRVGYGDVTVTYDPCLPPLQRFTVRWLGGRIVRLRAPRAEAHRALVRECRLPAAVASRLLDQAQGLEP</sequence>
<name>A0A7W9YK56_9ACTN</name>
<evidence type="ECO:0000313" key="1">
    <source>
        <dbReference type="EMBL" id="MBB6173682.1"/>
    </source>
</evidence>
<dbReference type="AlphaFoldDB" id="A0A7W9YK56"/>
<dbReference type="Proteomes" id="UP000546642">
    <property type="component" value="Unassembled WGS sequence"/>
</dbReference>
<proteinExistence type="predicted"/>
<organism evidence="1 3">
    <name type="scientific">Nocardiopsis mwathae</name>
    <dbReference type="NCBI Taxonomy" id="1472723"/>
    <lineage>
        <taxon>Bacteria</taxon>
        <taxon>Bacillati</taxon>
        <taxon>Actinomycetota</taxon>
        <taxon>Actinomycetes</taxon>
        <taxon>Streptosporangiales</taxon>
        <taxon>Nocardiopsidaceae</taxon>
        <taxon>Nocardiopsis</taxon>
    </lineage>
</organism>
<dbReference type="RefSeq" id="WP_184077219.1">
    <property type="nucleotide sequence ID" value="NZ_JACHDS010000001.1"/>
</dbReference>
<dbReference type="EMBL" id="JACHDS010000001">
    <property type="protein sequence ID" value="MBB6173688.1"/>
    <property type="molecule type" value="Genomic_DNA"/>
</dbReference>
<keyword evidence="3" id="KW-1185">Reference proteome</keyword>
<gene>
    <name evidence="1" type="ORF">HNR23_003742</name>
    <name evidence="2" type="ORF">HNR23_003748</name>
</gene>